<dbReference type="AlphaFoldDB" id="A0A9P7UZP3"/>
<feature type="compositionally biased region" description="Polar residues" evidence="1">
    <location>
        <begin position="495"/>
        <end position="510"/>
    </location>
</feature>
<accession>A0A9P7UZP3</accession>
<evidence type="ECO:0000313" key="3">
    <source>
        <dbReference type="Proteomes" id="UP001049176"/>
    </source>
</evidence>
<evidence type="ECO:0000313" key="2">
    <source>
        <dbReference type="EMBL" id="KAG7097613.1"/>
    </source>
</evidence>
<gene>
    <name evidence="2" type="ORF">E1B28_004947</name>
</gene>
<dbReference type="OrthoDB" id="3063557at2759"/>
<evidence type="ECO:0000256" key="1">
    <source>
        <dbReference type="SAM" id="MobiDB-lite"/>
    </source>
</evidence>
<proteinExistence type="predicted"/>
<keyword evidence="3" id="KW-1185">Reference proteome</keyword>
<dbReference type="KEGG" id="more:E1B28_004947"/>
<feature type="region of interest" description="Disordered" evidence="1">
    <location>
        <begin position="486"/>
        <end position="510"/>
    </location>
</feature>
<comment type="caution">
    <text evidence="2">The sequence shown here is derived from an EMBL/GenBank/DDBJ whole genome shotgun (WGS) entry which is preliminary data.</text>
</comment>
<dbReference type="RefSeq" id="XP_043014083.1">
    <property type="nucleotide sequence ID" value="XM_043149477.1"/>
</dbReference>
<sequence length="571" mass="65135">MAFIGTSNFSVEGDANNYVHGDQIVHYTTQVIHQGKKKHKRTIRTLYDEFYDIKLGAIHRIRDIYRKDYPTPRRWDIGTKEWQGFQVERIICVAEIRGEQPEGSRFTVVSYSGLYAKKAWKKDFQRFSKATDATKMQLFGINRSSVPLLIFFGELVPLAHLWERLGDFGRGYAYTLAMSVWLCRPSEVWIDLEKGTLVCGMEGPDCDLLHFSINNVETLPSSIEFLLQEDVCIRYFSQLPLVKGFDMDVIDVLNFASVVEGRTSPIINRPYILSTRTNSIIAIGNGVWNGRGCLDHYSRVVMPDGRTRFTLTDKASSLNLYSRPSGNQNAWFSQASNVFHRLGISLDEDLSSYKLIVPHIALSGIVNWRWRPEQPPVYFFLHPLPFSPSLKAGSVVSTHTWSFDENGQTPISRHRYMSFGLPTELRVDYLIAIPPYWPKETYKSTHKWQIARGFDPTTTDFARYLDYPIYEVLLESEAGQFEELSMDRPEGLSGRSFTEESTSQQDQRQYSTMTAYNTEADSMNVDSPTASPFCSLSTSVKLQPGAGDNVYQDMDMEVDFDTTSASNIEVD</sequence>
<name>A0A9P7UZP3_9AGAR</name>
<dbReference type="Proteomes" id="UP001049176">
    <property type="component" value="Chromosome 2"/>
</dbReference>
<organism evidence="2 3">
    <name type="scientific">Marasmius oreades</name>
    <name type="common">fairy-ring Marasmius</name>
    <dbReference type="NCBI Taxonomy" id="181124"/>
    <lineage>
        <taxon>Eukaryota</taxon>
        <taxon>Fungi</taxon>
        <taxon>Dikarya</taxon>
        <taxon>Basidiomycota</taxon>
        <taxon>Agaricomycotina</taxon>
        <taxon>Agaricomycetes</taxon>
        <taxon>Agaricomycetidae</taxon>
        <taxon>Agaricales</taxon>
        <taxon>Marasmiineae</taxon>
        <taxon>Marasmiaceae</taxon>
        <taxon>Marasmius</taxon>
    </lineage>
</organism>
<dbReference type="GeneID" id="66074023"/>
<protein>
    <submittedName>
        <fullName evidence="2">Uncharacterized protein</fullName>
    </submittedName>
</protein>
<reference evidence="2" key="1">
    <citation type="journal article" date="2021" name="Genome Biol. Evol.">
        <title>The assembled and annotated genome of the fairy-ring fungus Marasmius oreades.</title>
        <authorList>
            <person name="Hiltunen M."/>
            <person name="Ament-Velasquez S.L."/>
            <person name="Johannesson H."/>
        </authorList>
    </citation>
    <scope>NUCLEOTIDE SEQUENCE</scope>
    <source>
        <strain evidence="2">03SP1</strain>
    </source>
</reference>
<dbReference type="EMBL" id="CM032182">
    <property type="protein sequence ID" value="KAG7097613.1"/>
    <property type="molecule type" value="Genomic_DNA"/>
</dbReference>